<dbReference type="RefSeq" id="WP_270044679.1">
    <property type="nucleotide sequence ID" value="NZ_JAPDOD010000046.1"/>
</dbReference>
<dbReference type="Gene3D" id="3.10.450.50">
    <property type="match status" value="1"/>
</dbReference>
<keyword evidence="3" id="KW-1185">Reference proteome</keyword>
<protein>
    <submittedName>
        <fullName evidence="2">Nuclear transport factor 2 family protein</fullName>
    </submittedName>
</protein>
<evidence type="ECO:0000259" key="1">
    <source>
        <dbReference type="Pfam" id="PF12680"/>
    </source>
</evidence>
<dbReference type="EMBL" id="JAPDOD010000046">
    <property type="protein sequence ID" value="MDA0165420.1"/>
    <property type="molecule type" value="Genomic_DNA"/>
</dbReference>
<comment type="caution">
    <text evidence="2">The sequence shown here is derived from an EMBL/GenBank/DDBJ whole genome shotgun (WGS) entry which is preliminary data.</text>
</comment>
<dbReference type="SUPFAM" id="SSF54427">
    <property type="entry name" value="NTF2-like"/>
    <property type="match status" value="1"/>
</dbReference>
<organism evidence="2 3">
    <name type="scientific">Solirubrobacter ginsenosidimutans</name>
    <dbReference type="NCBI Taxonomy" id="490573"/>
    <lineage>
        <taxon>Bacteria</taxon>
        <taxon>Bacillati</taxon>
        <taxon>Actinomycetota</taxon>
        <taxon>Thermoleophilia</taxon>
        <taxon>Solirubrobacterales</taxon>
        <taxon>Solirubrobacteraceae</taxon>
        <taxon>Solirubrobacter</taxon>
    </lineage>
</organism>
<evidence type="ECO:0000313" key="2">
    <source>
        <dbReference type="EMBL" id="MDA0165420.1"/>
    </source>
</evidence>
<dbReference type="AlphaFoldDB" id="A0A9X3S373"/>
<dbReference type="InterPro" id="IPR037401">
    <property type="entry name" value="SnoaL-like"/>
</dbReference>
<dbReference type="Proteomes" id="UP001149140">
    <property type="component" value="Unassembled WGS sequence"/>
</dbReference>
<dbReference type="Pfam" id="PF12680">
    <property type="entry name" value="SnoaL_2"/>
    <property type="match status" value="1"/>
</dbReference>
<reference evidence="2" key="1">
    <citation type="submission" date="2022-10" db="EMBL/GenBank/DDBJ databases">
        <title>The WGS of Solirubrobacter ginsenosidimutans DSM 21036.</title>
        <authorList>
            <person name="Jiang Z."/>
        </authorList>
    </citation>
    <scope>NUCLEOTIDE SEQUENCE</scope>
    <source>
        <strain evidence="2">DSM 21036</strain>
    </source>
</reference>
<proteinExistence type="predicted"/>
<sequence>MILHDFFAAAARFDEPALANLLHPDARISELPNAINRQGTERDLAQAREAFARGKGLLSDQRYDVHEVLESGDRIAARATWHGTMAATGQELTAHIATFTQVRDGRIFRHATYDCYEPLS</sequence>
<accession>A0A9X3S373</accession>
<feature type="domain" description="SnoaL-like" evidence="1">
    <location>
        <begin position="4"/>
        <end position="110"/>
    </location>
</feature>
<gene>
    <name evidence="2" type="ORF">OM076_34445</name>
</gene>
<dbReference type="InterPro" id="IPR032710">
    <property type="entry name" value="NTF2-like_dom_sf"/>
</dbReference>
<name>A0A9X3S373_9ACTN</name>
<evidence type="ECO:0000313" key="3">
    <source>
        <dbReference type="Proteomes" id="UP001149140"/>
    </source>
</evidence>